<dbReference type="Proteomes" id="UP000317243">
    <property type="component" value="Unassembled WGS sequence"/>
</dbReference>
<dbReference type="SUPFAM" id="SSF102405">
    <property type="entry name" value="MCP/YpsA-like"/>
    <property type="match status" value="1"/>
</dbReference>
<protein>
    <submittedName>
        <fullName evidence="1">Putative molybdenum carrier</fullName>
    </submittedName>
</protein>
<dbReference type="AlphaFoldDB" id="A0A5C5X1T3"/>
<reference evidence="1 2" key="1">
    <citation type="submission" date="2019-02" db="EMBL/GenBank/DDBJ databases">
        <title>Deep-cultivation of Planctomycetes and their phenomic and genomic characterization uncovers novel biology.</title>
        <authorList>
            <person name="Wiegand S."/>
            <person name="Jogler M."/>
            <person name="Boedeker C."/>
            <person name="Pinto D."/>
            <person name="Vollmers J."/>
            <person name="Rivas-Marin E."/>
            <person name="Kohn T."/>
            <person name="Peeters S.H."/>
            <person name="Heuer A."/>
            <person name="Rast P."/>
            <person name="Oberbeckmann S."/>
            <person name="Bunk B."/>
            <person name="Jeske O."/>
            <person name="Meyerdierks A."/>
            <person name="Storesund J.E."/>
            <person name="Kallscheuer N."/>
            <person name="Luecker S."/>
            <person name="Lage O.M."/>
            <person name="Pohl T."/>
            <person name="Merkel B.J."/>
            <person name="Hornburger P."/>
            <person name="Mueller R.-W."/>
            <person name="Bruemmer F."/>
            <person name="Labrenz M."/>
            <person name="Spormann A.M."/>
            <person name="Op Den Camp H."/>
            <person name="Overmann J."/>
            <person name="Amann R."/>
            <person name="Jetten M.S.M."/>
            <person name="Mascher T."/>
            <person name="Medema M.H."/>
            <person name="Devos D.P."/>
            <person name="Kaster A.-K."/>
            <person name="Ovreas L."/>
            <person name="Rohde M."/>
            <person name="Galperin M.Y."/>
            <person name="Jogler C."/>
        </authorList>
    </citation>
    <scope>NUCLEOTIDE SEQUENCE [LARGE SCALE GENOMIC DNA]</scope>
    <source>
        <strain evidence="1 2">KOR42</strain>
    </source>
</reference>
<evidence type="ECO:0000313" key="2">
    <source>
        <dbReference type="Proteomes" id="UP000317243"/>
    </source>
</evidence>
<dbReference type="InterPro" id="IPR024755">
    <property type="entry name" value="cpYpsA"/>
</dbReference>
<dbReference type="OrthoDB" id="283616at2"/>
<gene>
    <name evidence="1" type="ORF">KOR42_04520</name>
</gene>
<comment type="caution">
    <text evidence="1">The sequence shown here is derived from an EMBL/GenBank/DDBJ whole genome shotgun (WGS) entry which is preliminary data.</text>
</comment>
<sequence length="172" mass="18784">MTSNAPNTPRNPLKIVSGGQTGADRAALDAALQLGIPCGGWCPSGRRAEDGPIPEIYPLKEMTSPRYDVRTRENVADSDGTLILTDCDRSAGTLLTIRTAQRLNKPLLFLDFRQLLITDRQEQLSEWIEINSISKLNVAGPRESTSPGIFSQAKSFLQQALKPYSGSALRTK</sequence>
<dbReference type="Pfam" id="PF12694">
    <property type="entry name" value="cpYpsA"/>
    <property type="match status" value="1"/>
</dbReference>
<keyword evidence="2" id="KW-1185">Reference proteome</keyword>
<dbReference type="RefSeq" id="WP_146506974.1">
    <property type="nucleotide sequence ID" value="NZ_SIHI01000001.1"/>
</dbReference>
<dbReference type="EMBL" id="SIHI01000001">
    <property type="protein sequence ID" value="TWT57094.1"/>
    <property type="molecule type" value="Genomic_DNA"/>
</dbReference>
<name>A0A5C5X1T3_9PLAN</name>
<accession>A0A5C5X1T3</accession>
<evidence type="ECO:0000313" key="1">
    <source>
        <dbReference type="EMBL" id="TWT57094.1"/>
    </source>
</evidence>
<proteinExistence type="predicted"/>
<dbReference type="Gene3D" id="3.40.50.450">
    <property type="match status" value="1"/>
</dbReference>
<organism evidence="1 2">
    <name type="scientific">Thalassoglobus neptunius</name>
    <dbReference type="NCBI Taxonomy" id="1938619"/>
    <lineage>
        <taxon>Bacteria</taxon>
        <taxon>Pseudomonadati</taxon>
        <taxon>Planctomycetota</taxon>
        <taxon>Planctomycetia</taxon>
        <taxon>Planctomycetales</taxon>
        <taxon>Planctomycetaceae</taxon>
        <taxon>Thalassoglobus</taxon>
    </lineage>
</organism>